<dbReference type="Proteomes" id="UP001550535">
    <property type="component" value="Unassembled WGS sequence"/>
</dbReference>
<feature type="transmembrane region" description="Helical" evidence="1">
    <location>
        <begin position="127"/>
        <end position="148"/>
    </location>
</feature>
<keyword evidence="1" id="KW-0812">Transmembrane</keyword>
<dbReference type="EMBL" id="JBEYBR010000043">
    <property type="protein sequence ID" value="MEU2123666.1"/>
    <property type="molecule type" value="Genomic_DNA"/>
</dbReference>
<reference evidence="2 3" key="1">
    <citation type="submission" date="2024-06" db="EMBL/GenBank/DDBJ databases">
        <title>The Natural Products Discovery Center: Release of the First 8490 Sequenced Strains for Exploring Actinobacteria Biosynthetic Diversity.</title>
        <authorList>
            <person name="Kalkreuter E."/>
            <person name="Kautsar S.A."/>
            <person name="Yang D."/>
            <person name="Bader C.D."/>
            <person name="Teijaro C.N."/>
            <person name="Fluegel L."/>
            <person name="Davis C.M."/>
            <person name="Simpson J.R."/>
            <person name="Lauterbach L."/>
            <person name="Steele A.D."/>
            <person name="Gui C."/>
            <person name="Meng S."/>
            <person name="Li G."/>
            <person name="Viehrig K."/>
            <person name="Ye F."/>
            <person name="Su P."/>
            <person name="Kiefer A.F."/>
            <person name="Nichols A."/>
            <person name="Cepeda A.J."/>
            <person name="Yan W."/>
            <person name="Fan B."/>
            <person name="Jiang Y."/>
            <person name="Adhikari A."/>
            <person name="Zheng C.-J."/>
            <person name="Schuster L."/>
            <person name="Cowan T.M."/>
            <person name="Smanski M.J."/>
            <person name="Chevrette M.G."/>
            <person name="De Carvalho L.P.S."/>
            <person name="Shen B."/>
        </authorList>
    </citation>
    <scope>NUCLEOTIDE SEQUENCE [LARGE SCALE GENOMIC DNA]</scope>
    <source>
        <strain evidence="2 3">NPDC019434</strain>
    </source>
</reference>
<evidence type="ECO:0000313" key="2">
    <source>
        <dbReference type="EMBL" id="MEU2123666.1"/>
    </source>
</evidence>
<feature type="transmembrane region" description="Helical" evidence="1">
    <location>
        <begin position="393"/>
        <end position="411"/>
    </location>
</feature>
<gene>
    <name evidence="2" type="ORF">ABZ507_17780</name>
</gene>
<feature type="transmembrane region" description="Helical" evidence="1">
    <location>
        <begin position="278"/>
        <end position="294"/>
    </location>
</feature>
<dbReference type="RefSeq" id="WP_357801452.1">
    <property type="nucleotide sequence ID" value="NZ_JBEYBM010000001.1"/>
</dbReference>
<keyword evidence="1" id="KW-1133">Transmembrane helix</keyword>
<feature type="transmembrane region" description="Helical" evidence="1">
    <location>
        <begin position="198"/>
        <end position="217"/>
    </location>
</feature>
<keyword evidence="1" id="KW-0472">Membrane</keyword>
<sequence length="447" mass="46454">MLESVTAFLATAVAGLLLVVPLSFGRSCHCTPYQVNRLVLSVPREAAIGVLVAAVTAVVAVSLARARTAWWIALGATLLLLITHTAETNSASPDILTTTAYLDAIGSGILLGATGVAVLGRSAPGMGFVLGGVGCFVVITLSQASGLLGNPHRATSEPQVWSVFESQPLWLLAAVAVLILACQVLTRQRLTPEPIYPELPLSPVIAAIVLVMTELAVAEWRFRHGDGSIGLIVTALCTLLATAVAAWLLPRRDGVMVFLAVALSATGSAVGNGPRPSWSVPLLLGLILLGYLGGIRLSNPLAGAGLLTAVALFAALVPPGNARTLATAALAVVSGYCAAYLRPRTAGSILAIAILWRPSTVAPIRTESFDWTMVSPHRLHDWGPVTVVSGSEWAAFAIVVGCGIGMVIRALPKRKASAPRRTPAPMAAIRDVISRASATRHGRMEPS</sequence>
<feature type="transmembrane region" description="Helical" evidence="1">
    <location>
        <begin position="69"/>
        <end position="86"/>
    </location>
</feature>
<feature type="transmembrane region" description="Helical" evidence="1">
    <location>
        <begin position="46"/>
        <end position="64"/>
    </location>
</feature>
<feature type="transmembrane region" description="Helical" evidence="1">
    <location>
        <begin position="229"/>
        <end position="248"/>
    </location>
</feature>
<name>A0ABV2XCP5_9NOCA</name>
<feature type="transmembrane region" description="Helical" evidence="1">
    <location>
        <begin position="168"/>
        <end position="186"/>
    </location>
</feature>
<evidence type="ECO:0008006" key="4">
    <source>
        <dbReference type="Google" id="ProtNLM"/>
    </source>
</evidence>
<feature type="transmembrane region" description="Helical" evidence="1">
    <location>
        <begin position="301"/>
        <end position="318"/>
    </location>
</feature>
<keyword evidence="3" id="KW-1185">Reference proteome</keyword>
<comment type="caution">
    <text evidence="2">The sequence shown here is derived from an EMBL/GenBank/DDBJ whole genome shotgun (WGS) entry which is preliminary data.</text>
</comment>
<proteinExistence type="predicted"/>
<evidence type="ECO:0000313" key="3">
    <source>
        <dbReference type="Proteomes" id="UP001550535"/>
    </source>
</evidence>
<accession>A0ABV2XCP5</accession>
<protein>
    <recommendedName>
        <fullName evidence="4">Integral membrane protein</fullName>
    </recommendedName>
</protein>
<feature type="transmembrane region" description="Helical" evidence="1">
    <location>
        <begin position="255"/>
        <end position="272"/>
    </location>
</feature>
<evidence type="ECO:0000256" key="1">
    <source>
        <dbReference type="SAM" id="Phobius"/>
    </source>
</evidence>
<feature type="transmembrane region" description="Helical" evidence="1">
    <location>
        <begin position="98"/>
        <end position="120"/>
    </location>
</feature>
<organism evidence="2 3">
    <name type="scientific">Nocardia niwae</name>
    <dbReference type="NCBI Taxonomy" id="626084"/>
    <lineage>
        <taxon>Bacteria</taxon>
        <taxon>Bacillati</taxon>
        <taxon>Actinomycetota</taxon>
        <taxon>Actinomycetes</taxon>
        <taxon>Mycobacteriales</taxon>
        <taxon>Nocardiaceae</taxon>
        <taxon>Nocardia</taxon>
    </lineage>
</organism>